<proteinExistence type="predicted"/>
<name>A0AAV1J601_9NEOP</name>
<evidence type="ECO:0000313" key="2">
    <source>
        <dbReference type="Proteomes" id="UP001497472"/>
    </source>
</evidence>
<dbReference type="AlphaFoldDB" id="A0AAV1J601"/>
<accession>A0AAV1J601</accession>
<gene>
    <name evidence="1" type="ORF">LNINA_LOCUS4562</name>
</gene>
<organism evidence="1 2">
    <name type="scientific">Leptosia nina</name>
    <dbReference type="NCBI Taxonomy" id="320188"/>
    <lineage>
        <taxon>Eukaryota</taxon>
        <taxon>Metazoa</taxon>
        <taxon>Ecdysozoa</taxon>
        <taxon>Arthropoda</taxon>
        <taxon>Hexapoda</taxon>
        <taxon>Insecta</taxon>
        <taxon>Pterygota</taxon>
        <taxon>Neoptera</taxon>
        <taxon>Endopterygota</taxon>
        <taxon>Lepidoptera</taxon>
        <taxon>Glossata</taxon>
        <taxon>Ditrysia</taxon>
        <taxon>Papilionoidea</taxon>
        <taxon>Pieridae</taxon>
        <taxon>Pierinae</taxon>
        <taxon>Leptosia</taxon>
    </lineage>
</organism>
<dbReference type="Proteomes" id="UP001497472">
    <property type="component" value="Unassembled WGS sequence"/>
</dbReference>
<evidence type="ECO:0000313" key="1">
    <source>
        <dbReference type="EMBL" id="CAK1544853.1"/>
    </source>
</evidence>
<reference evidence="1 2" key="1">
    <citation type="submission" date="2023-11" db="EMBL/GenBank/DDBJ databases">
        <authorList>
            <person name="Okamura Y."/>
        </authorList>
    </citation>
    <scope>NUCLEOTIDE SEQUENCE [LARGE SCALE GENOMIC DNA]</scope>
</reference>
<keyword evidence="2" id="KW-1185">Reference proteome</keyword>
<comment type="caution">
    <text evidence="1">The sequence shown here is derived from an EMBL/GenBank/DDBJ whole genome shotgun (WGS) entry which is preliminary data.</text>
</comment>
<protein>
    <submittedName>
        <fullName evidence="1">Uncharacterized protein</fullName>
    </submittedName>
</protein>
<sequence length="122" mass="13585">MYTNKSIQRFTMNRCPTQILLPILTILLPYISTLNLPSGDPAPGRSPGPPFYENMDLDYEETTTNEATTMEVMSDACKYERISSESEQVVTLSDADSEVNLTVNHAVFDTAELVRGVVYDGK</sequence>
<dbReference type="EMBL" id="CAVLEF010000006">
    <property type="protein sequence ID" value="CAK1544853.1"/>
    <property type="molecule type" value="Genomic_DNA"/>
</dbReference>